<feature type="compositionally biased region" description="Basic and acidic residues" evidence="8">
    <location>
        <begin position="269"/>
        <end position="291"/>
    </location>
</feature>
<dbReference type="AlphaFoldDB" id="A0A8H4PPN3"/>
<protein>
    <recommendedName>
        <fullName evidence="9">G-patch domain-containing protein</fullName>
    </recommendedName>
</protein>
<feature type="compositionally biased region" description="Basic residues" evidence="8">
    <location>
        <begin position="80"/>
        <end position="91"/>
    </location>
</feature>
<keyword evidence="3" id="KW-0507">mRNA processing</keyword>
<dbReference type="InterPro" id="IPR022159">
    <property type="entry name" value="STIP/TFIP11_N"/>
</dbReference>
<feature type="region of interest" description="Disordered" evidence="8">
    <location>
        <begin position="262"/>
        <end position="326"/>
    </location>
</feature>
<evidence type="ECO:0000256" key="6">
    <source>
        <dbReference type="ARBA" id="ARBA00023242"/>
    </source>
</evidence>
<proteinExistence type="inferred from homology"/>
<feature type="compositionally biased region" description="Low complexity" evidence="8">
    <location>
        <begin position="17"/>
        <end position="26"/>
    </location>
</feature>
<dbReference type="Pfam" id="PF01585">
    <property type="entry name" value="G-patch"/>
    <property type="match status" value="1"/>
</dbReference>
<sequence>MDGSAGHTFDPSRLTKASAADYSSSSEDNDDDYVLPGVDVADHEFGDYNPRKRRRLGGNNKEKAALGIFGSDSDEDRPGQRWKSKTLRRKGLSFVSTTVQEDKDGCDEDYPQDGPDLGNGVAGLDDDDDDDDDDQDPGGVGLGFGSTARDSGRVKAGEPQSQTASDFKPSLATVKTTFDGKSVLGRGFVPTSANIPVLDESEADSTPPPRNKPQPSAFGPKGKVNAKSFGARMMAKMGYVEGTGLGKEGQGRKVIIEANLRRQGAGLGVEKEKSAQERQEEKRQARLRGEEVVDSDEEEKKRRIKAKKKSLGNTGDSATSTPRRRKTKYLTVEELKAAAPGLHIPEAFTPILDMTGPGGRLLTSTSGVMTPKSGVPEPSEVVEARKLVKRAQADLSAFSEEWKSLEERKSWLNLELKEREQEIENLQSDFERLQSFSALVTDGLMAASGLHQVMACLGQAIDLGSINSHTADIAVAAIHPLLKVSDWDPLKDPARFATELKPVSVLFMGPDQGSSGQPVDKWDSARAQIQGTYRLHHKATTPYESMMYKVWLPQVLAAIRKWDAHTPAPMLSIVENWSDLLPPFVRAQVLENVARKLETAASDWNPRKKRQTHHLPHTWLFPWLSVLPAHHLDTKGISLKRKYQQLMDVWEFERGVVPGLEQWQVVMGDQWRPLIMSHVLPSMGRYLRTNFRVDPADQEPYLPVLTGILEWKRVLGGAMIAEVLVQNIFPQWKVSLQEWLALGEADVGQVAEWYTWWRGTLLKDMAENKSICDELDKGLHVMNLV</sequence>
<dbReference type="InterPro" id="IPR045211">
    <property type="entry name" value="TFP11/STIP/Ntr1"/>
</dbReference>
<dbReference type="PANTHER" id="PTHR23329:SF1">
    <property type="entry name" value="TUFTELIN-INTERACTING PROTEIN 11"/>
    <property type="match status" value="1"/>
</dbReference>
<dbReference type="Proteomes" id="UP000557566">
    <property type="component" value="Unassembled WGS sequence"/>
</dbReference>
<name>A0A8H4PPN3_9HYPO</name>
<keyword evidence="4" id="KW-0747">Spliceosome</keyword>
<comment type="subcellular location">
    <subcellularLocation>
        <location evidence="1">Nucleus</location>
    </subcellularLocation>
</comment>
<comment type="caution">
    <text evidence="10">The sequence shown here is derived from an EMBL/GenBank/DDBJ whole genome shotgun (WGS) entry which is preliminary data.</text>
</comment>
<dbReference type="SMART" id="SM00443">
    <property type="entry name" value="G_patch"/>
    <property type="match status" value="1"/>
</dbReference>
<dbReference type="InterPro" id="IPR000467">
    <property type="entry name" value="G_patch_dom"/>
</dbReference>
<dbReference type="PROSITE" id="PS50174">
    <property type="entry name" value="G_PATCH"/>
    <property type="match status" value="1"/>
</dbReference>
<evidence type="ECO:0000313" key="10">
    <source>
        <dbReference type="EMBL" id="KAF4508132.1"/>
    </source>
</evidence>
<dbReference type="OrthoDB" id="4822at2759"/>
<gene>
    <name evidence="10" type="ORF">G6O67_004550</name>
</gene>
<dbReference type="GO" id="GO:0000390">
    <property type="term" value="P:spliceosomal complex disassembly"/>
    <property type="evidence" value="ECO:0007669"/>
    <property type="project" value="InterPro"/>
</dbReference>
<feature type="compositionally biased region" description="Acidic residues" evidence="8">
    <location>
        <begin position="124"/>
        <end position="136"/>
    </location>
</feature>
<feature type="region of interest" description="Disordered" evidence="8">
    <location>
        <begin position="1"/>
        <end position="225"/>
    </location>
</feature>
<evidence type="ECO:0000256" key="1">
    <source>
        <dbReference type="ARBA" id="ARBA00004123"/>
    </source>
</evidence>
<evidence type="ECO:0000256" key="3">
    <source>
        <dbReference type="ARBA" id="ARBA00022664"/>
    </source>
</evidence>
<dbReference type="Pfam" id="PF12457">
    <property type="entry name" value="TIP_N"/>
    <property type="match status" value="1"/>
</dbReference>
<dbReference type="InterPro" id="IPR022783">
    <property type="entry name" value="GCFC_dom"/>
</dbReference>
<evidence type="ECO:0000259" key="9">
    <source>
        <dbReference type="PROSITE" id="PS50174"/>
    </source>
</evidence>
<keyword evidence="7" id="KW-0175">Coiled coil</keyword>
<organism evidence="10 11">
    <name type="scientific">Ophiocordyceps sinensis</name>
    <dbReference type="NCBI Taxonomy" id="72228"/>
    <lineage>
        <taxon>Eukaryota</taxon>
        <taxon>Fungi</taxon>
        <taxon>Dikarya</taxon>
        <taxon>Ascomycota</taxon>
        <taxon>Pezizomycotina</taxon>
        <taxon>Sordariomycetes</taxon>
        <taxon>Hypocreomycetidae</taxon>
        <taxon>Hypocreales</taxon>
        <taxon>Ophiocordycipitaceae</taxon>
        <taxon>Ophiocordyceps</taxon>
    </lineage>
</organism>
<dbReference type="GO" id="GO:0003676">
    <property type="term" value="F:nucleic acid binding"/>
    <property type="evidence" value="ECO:0007669"/>
    <property type="project" value="InterPro"/>
</dbReference>
<evidence type="ECO:0000256" key="7">
    <source>
        <dbReference type="SAM" id="Coils"/>
    </source>
</evidence>
<evidence type="ECO:0000256" key="8">
    <source>
        <dbReference type="SAM" id="MobiDB-lite"/>
    </source>
</evidence>
<feature type="compositionally biased region" description="Polar residues" evidence="8">
    <location>
        <begin position="311"/>
        <end position="321"/>
    </location>
</feature>
<dbReference type="PANTHER" id="PTHR23329">
    <property type="entry name" value="TUFTELIN-INTERACTING PROTEIN 11-RELATED"/>
    <property type="match status" value="1"/>
</dbReference>
<evidence type="ECO:0000256" key="4">
    <source>
        <dbReference type="ARBA" id="ARBA00022728"/>
    </source>
</evidence>
<reference evidence="10 11" key="1">
    <citation type="journal article" date="2020" name="Genome Biol. Evol.">
        <title>A new high-quality draft genome assembly of the Chinese cordyceps Ophiocordyceps sinensis.</title>
        <authorList>
            <person name="Shu R."/>
            <person name="Zhang J."/>
            <person name="Meng Q."/>
            <person name="Zhang H."/>
            <person name="Zhou G."/>
            <person name="Li M."/>
            <person name="Wu P."/>
            <person name="Zhao Y."/>
            <person name="Chen C."/>
            <person name="Qin Q."/>
        </authorList>
    </citation>
    <scope>NUCLEOTIDE SEQUENCE [LARGE SCALE GENOMIC DNA]</scope>
    <source>
        <strain evidence="10 11">IOZ07</strain>
    </source>
</reference>
<dbReference type="GO" id="GO:0071008">
    <property type="term" value="C:U2-type post-mRNA release spliceosomal complex"/>
    <property type="evidence" value="ECO:0007669"/>
    <property type="project" value="TreeGrafter"/>
</dbReference>
<feature type="compositionally biased region" description="Basic and acidic residues" evidence="8">
    <location>
        <begin position="40"/>
        <end position="50"/>
    </location>
</feature>
<feature type="coiled-coil region" evidence="7">
    <location>
        <begin position="381"/>
        <end position="436"/>
    </location>
</feature>
<evidence type="ECO:0000313" key="11">
    <source>
        <dbReference type="Proteomes" id="UP000557566"/>
    </source>
</evidence>
<feature type="domain" description="G-patch" evidence="9">
    <location>
        <begin position="226"/>
        <end position="272"/>
    </location>
</feature>
<keyword evidence="6" id="KW-0539">Nucleus</keyword>
<dbReference type="EMBL" id="JAAVMX010000005">
    <property type="protein sequence ID" value="KAF4508132.1"/>
    <property type="molecule type" value="Genomic_DNA"/>
</dbReference>
<keyword evidence="5" id="KW-0508">mRNA splicing</keyword>
<comment type="similarity">
    <text evidence="2">Belongs to the TFP11/STIP family.</text>
</comment>
<evidence type="ECO:0000256" key="5">
    <source>
        <dbReference type="ARBA" id="ARBA00023187"/>
    </source>
</evidence>
<accession>A0A8H4PPN3</accession>
<evidence type="ECO:0000256" key="2">
    <source>
        <dbReference type="ARBA" id="ARBA00010900"/>
    </source>
</evidence>
<dbReference type="Pfam" id="PF07842">
    <property type="entry name" value="GCFC"/>
    <property type="match status" value="1"/>
</dbReference>
<keyword evidence="11" id="KW-1185">Reference proteome</keyword>